<proteinExistence type="predicted"/>
<comment type="caution">
    <text evidence="2">The sequence shown here is derived from an EMBL/GenBank/DDBJ whole genome shotgun (WGS) entry which is preliminary data.</text>
</comment>
<dbReference type="InterPro" id="IPR015939">
    <property type="entry name" value="Fum_Rdtase/Succ_DH_flav-like_C"/>
</dbReference>
<feature type="domain" description="Fumarate reductase/succinate dehydrogenase flavoprotein-like C-terminal" evidence="1">
    <location>
        <begin position="1"/>
        <end position="43"/>
    </location>
</feature>
<accession>A0A7K1GGJ4</accession>
<organism evidence="2 3">
    <name type="scientific">Winogradskyella ouciana</name>
    <dbReference type="NCBI Taxonomy" id="2608631"/>
    <lineage>
        <taxon>Bacteria</taxon>
        <taxon>Pseudomonadati</taxon>
        <taxon>Bacteroidota</taxon>
        <taxon>Flavobacteriia</taxon>
        <taxon>Flavobacteriales</taxon>
        <taxon>Flavobacteriaceae</taxon>
        <taxon>Winogradskyella</taxon>
    </lineage>
</organism>
<dbReference type="AlphaFoldDB" id="A0A7K1GGJ4"/>
<dbReference type="Proteomes" id="UP000447545">
    <property type="component" value="Unassembled WGS sequence"/>
</dbReference>
<evidence type="ECO:0000259" key="1">
    <source>
        <dbReference type="Pfam" id="PF02910"/>
    </source>
</evidence>
<keyword evidence="3" id="KW-1185">Reference proteome</keyword>
<dbReference type="Gene3D" id="4.10.80.40">
    <property type="entry name" value="succinate dehydrogenase protein domain"/>
    <property type="match status" value="1"/>
</dbReference>
<dbReference type="GO" id="GO:0016491">
    <property type="term" value="F:oxidoreductase activity"/>
    <property type="evidence" value="ECO:0007669"/>
    <property type="project" value="InterPro"/>
</dbReference>
<dbReference type="InterPro" id="IPR037099">
    <property type="entry name" value="Fum_R/Succ_DH_flav-like_C_sf"/>
</dbReference>
<protein>
    <recommendedName>
        <fullName evidence="1">Fumarate reductase/succinate dehydrogenase flavoprotein-like C-terminal domain-containing protein</fullName>
    </recommendedName>
</protein>
<name>A0A7K1GGJ4_9FLAO</name>
<dbReference type="SUPFAM" id="SSF46977">
    <property type="entry name" value="Succinate dehydrogenase/fumarate reductase flavoprotein C-terminal domain"/>
    <property type="match status" value="1"/>
</dbReference>
<evidence type="ECO:0000313" key="2">
    <source>
        <dbReference type="EMBL" id="MTE28420.1"/>
    </source>
</evidence>
<dbReference type="FunFam" id="4.10.80.40:FF:000005">
    <property type="entry name" value="Succinate dehydrogenase flavoprotein subunit"/>
    <property type="match status" value="1"/>
</dbReference>
<sequence length="43" mass="5224">RDDVNFMRHTMAYREVAADGSESIRLDYKPVVQTRYQPMERKY</sequence>
<feature type="non-terminal residue" evidence="2">
    <location>
        <position position="1"/>
    </location>
</feature>
<dbReference type="EMBL" id="WJYA01000172">
    <property type="protein sequence ID" value="MTE28420.1"/>
    <property type="molecule type" value="Genomic_DNA"/>
</dbReference>
<reference evidence="2 3" key="1">
    <citation type="submission" date="2019-11" db="EMBL/GenBank/DDBJ databases">
        <title>Winogradskyella ouciana sp. nov., isolated from the hadal seawater of the Mariana Trench.</title>
        <authorList>
            <person name="Liu R."/>
        </authorList>
    </citation>
    <scope>NUCLEOTIDE SEQUENCE [LARGE SCALE GENOMIC DNA]</scope>
    <source>
        <strain evidence="2 3">ZXX205</strain>
    </source>
</reference>
<dbReference type="Pfam" id="PF02910">
    <property type="entry name" value="Succ_DH_flav_C"/>
    <property type="match status" value="1"/>
</dbReference>
<evidence type="ECO:0000313" key="3">
    <source>
        <dbReference type="Proteomes" id="UP000447545"/>
    </source>
</evidence>
<gene>
    <name evidence="2" type="ORF">F1003_15975</name>
</gene>